<sequence length="606" mass="68110">MDCVLDEELLANIKCSDQEDEDEDDEKMRLEEQQPPAGCTALGTSFNGEDTDPLQDTAATCNFHWIFEDSDVLINEDQLADMVLKKEESFRPAAPKRGRGRPPSHLGNYTSSSGQIWSATRDPQVSEEGLPVLGQRACGKGPARTVSNAVEAWMLLFDDEMLRSLLRHVNEQMRKRRTPTTVQRPLDIVELRAYLGLSYLCGVFRNARYSGPLEELWTLELGNAIFRASMTLARFESISECLAGNCGWAEGQKLWQRLLINCRSYYGCSSWLSVDESPCSVAKSRMTLCCDARTLYMANAVVSRNQRCAEKDVEQLICDFKTTGRNVTLGARHLNLTQSEQLIQRQISSLGLMENTSPDWPRQWPTDSNVFSGSSKLIPLVGEAVFCCGLSSQVDAIQAYQQTSHACQQFHELSQRFSTAHATPGSLRKQVNPFLQLLHFVLNAAAVNSWILLRLSPKGDAAMEQRDFQRQLGLFLTQQRLQRRLQRRSTSTSLVMRLQICEILGQSSQRLLSEATGDAKLTHSVGVLTPEKMSLPLGVNLASRYGEKHRRCKPCARNKRGTKSRTRCQQCMQHRCGNHLISRCYECVGILPGQLPEGNMREEDCT</sequence>
<dbReference type="OrthoDB" id="10057959at2759"/>
<evidence type="ECO:0000259" key="2">
    <source>
        <dbReference type="Pfam" id="PF13843"/>
    </source>
</evidence>
<dbReference type="Pfam" id="PF13843">
    <property type="entry name" value="DDE_Tnp_1_7"/>
    <property type="match status" value="1"/>
</dbReference>
<reference evidence="5" key="2">
    <citation type="submission" date="2025-04" db="UniProtKB">
        <authorList>
            <consortium name="RefSeq"/>
        </authorList>
    </citation>
    <scope>IDENTIFICATION</scope>
</reference>
<protein>
    <submittedName>
        <fullName evidence="5">Uncharacterized protein LOC108047958 isoform X1</fullName>
    </submittedName>
</protein>
<gene>
    <name evidence="5" type="primary">LOC108047958</name>
    <name evidence="3" type="synonym">108047958</name>
</gene>
<dbReference type="PANTHER" id="PTHR46599">
    <property type="entry name" value="PIGGYBAC TRANSPOSABLE ELEMENT-DERIVED PROTEIN 4"/>
    <property type="match status" value="1"/>
</dbReference>
<evidence type="ECO:0000313" key="5">
    <source>
        <dbReference type="RefSeq" id="XP_016983882.1"/>
    </source>
</evidence>
<dbReference type="OMA" id="VMRLQIC"/>
<dbReference type="InterPro" id="IPR029526">
    <property type="entry name" value="PGBD"/>
</dbReference>
<dbReference type="Proteomes" id="UP001652680">
    <property type="component" value="Unassembled WGS sequence"/>
</dbReference>
<feature type="region of interest" description="Disordered" evidence="1">
    <location>
        <begin position="90"/>
        <end position="118"/>
    </location>
</feature>
<dbReference type="PANTHER" id="PTHR46599:SF3">
    <property type="entry name" value="PIGGYBAC TRANSPOSABLE ELEMENT-DERIVED PROTEIN 4"/>
    <property type="match status" value="1"/>
</dbReference>
<evidence type="ECO:0000313" key="4">
    <source>
        <dbReference type="Proteomes" id="UP001652680"/>
    </source>
</evidence>
<reference evidence="3" key="3">
    <citation type="submission" date="2025-05" db="UniProtKB">
        <authorList>
            <consortium name="EnsemblMetazoa"/>
        </authorList>
    </citation>
    <scope>IDENTIFICATION</scope>
</reference>
<dbReference type="GeneID" id="108047958"/>
<feature type="domain" description="PiggyBac transposable element-derived protein" evidence="2">
    <location>
        <begin position="149"/>
        <end position="364"/>
    </location>
</feature>
<dbReference type="AlphaFoldDB" id="A0A6P4F0F3"/>
<accession>A0A6P4F0F3</accession>
<reference evidence="4" key="1">
    <citation type="journal article" date="2021" name="Elife">
        <title>Highly contiguous assemblies of 101 drosophilid genomes.</title>
        <authorList>
            <person name="Kim B.Y."/>
            <person name="Wang J.R."/>
            <person name="Miller D.E."/>
            <person name="Barmina O."/>
            <person name="Delaney E."/>
            <person name="Thompson A."/>
            <person name="Comeault A.A."/>
            <person name="Peede D."/>
            <person name="D'Agostino E.R."/>
            <person name="Pelaez J."/>
            <person name="Aguilar J.M."/>
            <person name="Haji D."/>
            <person name="Matsunaga T."/>
            <person name="Armstrong E.E."/>
            <person name="Zych M."/>
            <person name="Ogawa Y."/>
            <person name="Stamenkovic-Radak M."/>
            <person name="Jelic M."/>
            <person name="Veselinovic M.S."/>
            <person name="Tanaskovic M."/>
            <person name="Eric P."/>
            <person name="Gao J.J."/>
            <person name="Katoh T.K."/>
            <person name="Toda M.J."/>
            <person name="Watabe H."/>
            <person name="Watada M."/>
            <person name="Davis J.S."/>
            <person name="Moyle L.C."/>
            <person name="Manoli G."/>
            <person name="Bertolini E."/>
            <person name="Kostal V."/>
            <person name="Hawley R.S."/>
            <person name="Takahashi A."/>
            <person name="Jones C.D."/>
            <person name="Price D.K."/>
            <person name="Whiteman N."/>
            <person name="Kopp A."/>
            <person name="Matute D.R."/>
            <person name="Petrov D.A."/>
        </authorList>
    </citation>
    <scope>NUCLEOTIDE SEQUENCE [LARGE SCALE GENOMIC DNA]</scope>
</reference>
<dbReference type="EnsemblMetazoa" id="XM_017128393.1">
    <property type="protein sequence ID" value="XP_016983882.1"/>
    <property type="gene ID" value="LOC108047958"/>
</dbReference>
<evidence type="ECO:0000313" key="3">
    <source>
        <dbReference type="EnsemblMetazoa" id="XP_016983882.1"/>
    </source>
</evidence>
<keyword evidence="4" id="KW-1185">Reference proteome</keyword>
<dbReference type="RefSeq" id="XP_016983882.1">
    <property type="nucleotide sequence ID" value="XM_017128393.1"/>
</dbReference>
<name>A0A6P4F0F3_DRORH</name>
<feature type="compositionally biased region" description="Polar residues" evidence="1">
    <location>
        <begin position="107"/>
        <end position="118"/>
    </location>
</feature>
<proteinExistence type="predicted"/>
<organism evidence="5">
    <name type="scientific">Drosophila rhopaloa</name>
    <name type="common">Fruit fly</name>
    <dbReference type="NCBI Taxonomy" id="1041015"/>
    <lineage>
        <taxon>Eukaryota</taxon>
        <taxon>Metazoa</taxon>
        <taxon>Ecdysozoa</taxon>
        <taxon>Arthropoda</taxon>
        <taxon>Hexapoda</taxon>
        <taxon>Insecta</taxon>
        <taxon>Pterygota</taxon>
        <taxon>Neoptera</taxon>
        <taxon>Endopterygota</taxon>
        <taxon>Diptera</taxon>
        <taxon>Brachycera</taxon>
        <taxon>Muscomorpha</taxon>
        <taxon>Ephydroidea</taxon>
        <taxon>Drosophilidae</taxon>
        <taxon>Drosophila</taxon>
        <taxon>Sophophora</taxon>
    </lineage>
</organism>
<evidence type="ECO:0000256" key="1">
    <source>
        <dbReference type="SAM" id="MobiDB-lite"/>
    </source>
</evidence>
<feature type="region of interest" description="Disordered" evidence="1">
    <location>
        <begin position="14"/>
        <end position="37"/>
    </location>
</feature>